<dbReference type="PANTHER" id="PTHR33281:SF19">
    <property type="entry name" value="VOLTAGE-DEPENDENT ANION CHANNEL-FORMING PROTEIN YNEE"/>
    <property type="match status" value="1"/>
</dbReference>
<dbReference type="Pfam" id="PF25539">
    <property type="entry name" value="Bestrophin_2"/>
    <property type="match status" value="1"/>
</dbReference>
<feature type="transmembrane region" description="Helical" evidence="9">
    <location>
        <begin position="44"/>
        <end position="62"/>
    </location>
</feature>
<keyword evidence="3" id="KW-1003">Cell membrane</keyword>
<dbReference type="PANTHER" id="PTHR33281">
    <property type="entry name" value="UPF0187 PROTEIN YNEE"/>
    <property type="match status" value="1"/>
</dbReference>
<reference evidence="10 11" key="1">
    <citation type="submission" date="2017-10" db="EMBL/GenBank/DDBJ databases">
        <title>Paenichitinophaga pekingensis gen. nov., sp. nov., isolated from activated sludge.</title>
        <authorList>
            <person name="Jin D."/>
            <person name="Kong X."/>
            <person name="Deng Y."/>
            <person name="Bai Z."/>
        </authorList>
    </citation>
    <scope>NUCLEOTIDE SEQUENCE [LARGE SCALE GENOMIC DNA]</scope>
    <source>
        <strain evidence="10 11">13</strain>
    </source>
</reference>
<keyword evidence="6" id="KW-0406">Ion transport</keyword>
<dbReference type="AlphaFoldDB" id="A0A291QSV0"/>
<keyword evidence="2" id="KW-0813">Transport</keyword>
<evidence type="ECO:0000256" key="9">
    <source>
        <dbReference type="SAM" id="Phobius"/>
    </source>
</evidence>
<evidence type="ECO:0000256" key="7">
    <source>
        <dbReference type="ARBA" id="ARBA00023136"/>
    </source>
</evidence>
<comment type="similarity">
    <text evidence="8">Belongs to the anion channel-forming bestrophin (TC 1.A.46) family.</text>
</comment>
<evidence type="ECO:0000256" key="2">
    <source>
        <dbReference type="ARBA" id="ARBA00022448"/>
    </source>
</evidence>
<evidence type="ECO:0000256" key="1">
    <source>
        <dbReference type="ARBA" id="ARBA00004651"/>
    </source>
</evidence>
<gene>
    <name evidence="10" type="ORF">COR50_07110</name>
</gene>
<evidence type="ECO:0000256" key="3">
    <source>
        <dbReference type="ARBA" id="ARBA00022475"/>
    </source>
</evidence>
<comment type="subcellular location">
    <subcellularLocation>
        <location evidence="1">Cell membrane</location>
        <topology evidence="1">Multi-pass membrane protein</topology>
    </subcellularLocation>
</comment>
<dbReference type="OrthoDB" id="445589at2"/>
<evidence type="ECO:0000313" key="11">
    <source>
        <dbReference type="Proteomes" id="UP000220133"/>
    </source>
</evidence>
<proteinExistence type="inferred from homology"/>
<accession>A0A291QSV0</accession>
<evidence type="ECO:0000256" key="4">
    <source>
        <dbReference type="ARBA" id="ARBA00022692"/>
    </source>
</evidence>
<keyword evidence="4 9" id="KW-0812">Transmembrane</keyword>
<name>A0A291QSV0_9BACT</name>
<sequence>MLLRNKLSFREIFRFTWKVDLWILLCCTVAYYIDTYYMKSHISVPGGIIGVLGTAIAFFIGFNNNQAYDRWWEARIIWGGIVNDSRSLARSLLSYTSHDFEAQQIARRMVQRHLAFLYALKSGLRSTNDDYYIRYLAADDLARVQGSFNVPNAIINLQSKDLQMLQQIGAIDEFRFKAIDELIVKHCDGMGKSERIKGTVFPPSYSFFTSIFIWFYVILNTLTMTETIGAWSIIFGWAFGFVFHVTHKNGLSIMNPFEDSHMGISLDAITRNIEINLLEALQAPNIPGPIKAQEDGLYIM</sequence>
<feature type="transmembrane region" description="Helical" evidence="9">
    <location>
        <begin position="200"/>
        <end position="222"/>
    </location>
</feature>
<dbReference type="EMBL" id="CP023777">
    <property type="protein sequence ID" value="ATL46971.1"/>
    <property type="molecule type" value="Genomic_DNA"/>
</dbReference>
<organism evidence="10 11">
    <name type="scientific">Chitinophaga caeni</name>
    <dbReference type="NCBI Taxonomy" id="2029983"/>
    <lineage>
        <taxon>Bacteria</taxon>
        <taxon>Pseudomonadati</taxon>
        <taxon>Bacteroidota</taxon>
        <taxon>Chitinophagia</taxon>
        <taxon>Chitinophagales</taxon>
        <taxon>Chitinophagaceae</taxon>
        <taxon>Chitinophaga</taxon>
    </lineage>
</organism>
<dbReference type="GO" id="GO:0005254">
    <property type="term" value="F:chloride channel activity"/>
    <property type="evidence" value="ECO:0007669"/>
    <property type="project" value="InterPro"/>
</dbReference>
<feature type="transmembrane region" description="Helical" evidence="9">
    <location>
        <begin position="21"/>
        <end position="38"/>
    </location>
</feature>
<keyword evidence="11" id="KW-1185">Reference proteome</keyword>
<keyword evidence="7 9" id="KW-0472">Membrane</keyword>
<dbReference type="Proteomes" id="UP000220133">
    <property type="component" value="Chromosome"/>
</dbReference>
<feature type="transmembrane region" description="Helical" evidence="9">
    <location>
        <begin position="228"/>
        <end position="246"/>
    </location>
</feature>
<evidence type="ECO:0000256" key="6">
    <source>
        <dbReference type="ARBA" id="ARBA00023065"/>
    </source>
</evidence>
<evidence type="ECO:0008006" key="12">
    <source>
        <dbReference type="Google" id="ProtNLM"/>
    </source>
</evidence>
<dbReference type="RefSeq" id="WP_098193356.1">
    <property type="nucleotide sequence ID" value="NZ_CP023777.1"/>
</dbReference>
<protein>
    <recommendedName>
        <fullName evidence="12">Hydrogenase</fullName>
    </recommendedName>
</protein>
<evidence type="ECO:0000313" key="10">
    <source>
        <dbReference type="EMBL" id="ATL46971.1"/>
    </source>
</evidence>
<dbReference type="GO" id="GO:0005886">
    <property type="term" value="C:plasma membrane"/>
    <property type="evidence" value="ECO:0007669"/>
    <property type="project" value="UniProtKB-SubCell"/>
</dbReference>
<evidence type="ECO:0000256" key="5">
    <source>
        <dbReference type="ARBA" id="ARBA00022989"/>
    </source>
</evidence>
<dbReference type="InterPro" id="IPR044669">
    <property type="entry name" value="YneE/VCCN1/2-like"/>
</dbReference>
<keyword evidence="5 9" id="KW-1133">Transmembrane helix</keyword>
<evidence type="ECO:0000256" key="8">
    <source>
        <dbReference type="ARBA" id="ARBA00034708"/>
    </source>
</evidence>
<dbReference type="KEGG" id="cbae:COR50_07110"/>